<evidence type="ECO:0000313" key="5">
    <source>
        <dbReference type="Proteomes" id="UP000235392"/>
    </source>
</evidence>
<sequence>MKDCIKFNFPLDGRGRTATAFEETVSHHPNKGSKARKLGMKPYSRLNNQCSSNGLSGLLRLMNYWDTALKPINDTVDLG</sequence>
<organism evidence="3 5">
    <name type="scientific">Puccinia coronata f. sp. avenae</name>
    <dbReference type="NCBI Taxonomy" id="200324"/>
    <lineage>
        <taxon>Eukaryota</taxon>
        <taxon>Fungi</taxon>
        <taxon>Dikarya</taxon>
        <taxon>Basidiomycota</taxon>
        <taxon>Pucciniomycotina</taxon>
        <taxon>Pucciniomycetes</taxon>
        <taxon>Pucciniales</taxon>
        <taxon>Pucciniaceae</taxon>
        <taxon>Puccinia</taxon>
    </lineage>
</organism>
<reference evidence="4 5" key="1">
    <citation type="submission" date="2017-11" db="EMBL/GenBank/DDBJ databases">
        <title>De novo assembly and phasing of dikaryotic genomes from two isolates of Puccinia coronata f. sp. avenae, the causal agent of oat crown rust.</title>
        <authorList>
            <person name="Miller M.E."/>
            <person name="Zhang Y."/>
            <person name="Omidvar V."/>
            <person name="Sperschneider J."/>
            <person name="Schwessinger B."/>
            <person name="Raley C."/>
            <person name="Palmer J.M."/>
            <person name="Garnica D."/>
            <person name="Upadhyaya N."/>
            <person name="Rathjen J."/>
            <person name="Taylor J.M."/>
            <person name="Park R.F."/>
            <person name="Dodds P.N."/>
            <person name="Hirsch C.D."/>
            <person name="Kianian S.F."/>
            <person name="Figueroa M."/>
        </authorList>
    </citation>
    <scope>NUCLEOTIDE SEQUENCE [LARGE SCALE GENOMIC DNA]</scope>
    <source>
        <strain evidence="1">12NC29</strain>
        <strain evidence="3">12SD80</strain>
    </source>
</reference>
<evidence type="ECO:0000313" key="4">
    <source>
        <dbReference type="Proteomes" id="UP000235388"/>
    </source>
</evidence>
<protein>
    <submittedName>
        <fullName evidence="3">Uncharacterized protein</fullName>
    </submittedName>
</protein>
<dbReference type="Proteomes" id="UP000235388">
    <property type="component" value="Unassembled WGS sequence"/>
</dbReference>
<evidence type="ECO:0000313" key="2">
    <source>
        <dbReference type="EMBL" id="PLW29676.1"/>
    </source>
</evidence>
<dbReference type="AlphaFoldDB" id="A0A2N5UBZ9"/>
<dbReference type="EMBL" id="PGCJ01000402">
    <property type="protein sequence ID" value="PLW29676.1"/>
    <property type="molecule type" value="Genomic_DNA"/>
</dbReference>
<evidence type="ECO:0000313" key="1">
    <source>
        <dbReference type="EMBL" id="PLW06854.1"/>
    </source>
</evidence>
<comment type="caution">
    <text evidence="3">The sequence shown here is derived from an EMBL/GenBank/DDBJ whole genome shotgun (WGS) entry which is preliminary data.</text>
</comment>
<accession>A0A2N5UBZ9</accession>
<gene>
    <name evidence="2" type="ORF">PCANC_21102</name>
    <name evidence="1" type="ORF">PCANC_27483</name>
    <name evidence="3" type="ORF">PCASD_08603</name>
</gene>
<dbReference type="EMBL" id="PGCJ01001276">
    <property type="protein sequence ID" value="PLW06854.1"/>
    <property type="molecule type" value="Genomic_DNA"/>
</dbReference>
<name>A0A2N5UBZ9_9BASI</name>
<dbReference type="EMBL" id="PGCI01000182">
    <property type="protein sequence ID" value="PLW35232.1"/>
    <property type="molecule type" value="Genomic_DNA"/>
</dbReference>
<dbReference type="Proteomes" id="UP000235392">
    <property type="component" value="Unassembled WGS sequence"/>
</dbReference>
<proteinExistence type="predicted"/>
<keyword evidence="4" id="KW-1185">Reference proteome</keyword>
<evidence type="ECO:0000313" key="3">
    <source>
        <dbReference type="EMBL" id="PLW35232.1"/>
    </source>
</evidence>